<feature type="compositionally biased region" description="Basic and acidic residues" evidence="1">
    <location>
        <begin position="190"/>
        <end position="223"/>
    </location>
</feature>
<feature type="compositionally biased region" description="Low complexity" evidence="1">
    <location>
        <begin position="430"/>
        <end position="443"/>
    </location>
</feature>
<comment type="caution">
    <text evidence="2">The sequence shown here is derived from an EMBL/GenBank/DDBJ whole genome shotgun (WGS) entry which is preliminary data.</text>
</comment>
<feature type="compositionally biased region" description="Low complexity" evidence="1">
    <location>
        <begin position="519"/>
        <end position="530"/>
    </location>
</feature>
<accession>A0A151H1R5</accession>
<feature type="region of interest" description="Disordered" evidence="1">
    <location>
        <begin position="399"/>
        <end position="445"/>
    </location>
</feature>
<feature type="region of interest" description="Disordered" evidence="1">
    <location>
        <begin position="177"/>
        <end position="223"/>
    </location>
</feature>
<dbReference type="EMBL" id="AHZP02002697">
    <property type="protein sequence ID" value="KYK63300.1"/>
    <property type="molecule type" value="Genomic_DNA"/>
</dbReference>
<evidence type="ECO:0000313" key="2">
    <source>
        <dbReference type="EMBL" id="KYK63300.1"/>
    </source>
</evidence>
<sequence>MRRPQMKQMRRYHRLTLVNRHGSSVAQGDTVGVCRAGASCSRAQAGISSLSLPSLSSSLVSPFARLRPGPRLASVAASTSQREAPVERPFSPCLSSLLGYVEAEKEFPLDASKGNTRAEDRDRAVAIVPGIVGSDLISAALRATPMLWNLASLSTSPTRPWATKGEDSAAVLRAPGAASVGTGRTSGMCVKKEGGDGKRGNEKNQVNDKGVKRTGRDVESRHAPSVPHLEKLVDMAMVYSSCLPPCDSSQGGDGERVKRNAGAKRKQGQGESQDRLKALHDSHPLHGDTHLFSVPGLVQALYALRLVSDEEAKRLALYTALYAYSPEERCDVLQELIDEVLATASSASLSASHLPNPERFSAILELQPQPLSLSSSLSPSLCVRLDACAFPSPVLSGSPLCSSPGLSSRGRSGSKAARETLSIDRGIRLSSQSSASSNAMPSQFPQRWQATEVRMSLLCRSSFRASRRREGGNHGEAEAEAKRAGQTREKTGRRDKGNHPHDLSVNNRKEPNKLEKSHSSCSPRRSLFSSIQVQPDERSGGRLLHGFRGEMEEGKRASRANKHVEAKKGEVTGRRKGVSGGARFGCFPARRGRERGEDEGEREKAGQVNAQH</sequence>
<dbReference type="AlphaFoldDB" id="A0A151H1R5"/>
<evidence type="ECO:0000256" key="1">
    <source>
        <dbReference type="SAM" id="MobiDB-lite"/>
    </source>
</evidence>
<feature type="region of interest" description="Disordered" evidence="1">
    <location>
        <begin position="246"/>
        <end position="275"/>
    </location>
</feature>
<feature type="compositionally biased region" description="Basic and acidic residues" evidence="1">
    <location>
        <begin position="468"/>
        <end position="518"/>
    </location>
</feature>
<reference evidence="3" key="1">
    <citation type="submission" date="2016-03" db="EMBL/GenBank/DDBJ databases">
        <authorList>
            <person name="Sibley D."/>
            <person name="Venepally P."/>
            <person name="Karamycheva S."/>
            <person name="Hadjithomas M."/>
            <person name="Khan A."/>
            <person name="Brunk B."/>
            <person name="Roos D."/>
            <person name="Caler E."/>
            <person name="Lorenzi H."/>
        </authorList>
    </citation>
    <scope>NUCLEOTIDE SEQUENCE [LARGE SCALE GENOMIC DNA]</scope>
    <source>
        <strain evidence="3">TgCatPRC2</strain>
    </source>
</reference>
<proteinExistence type="predicted"/>
<feature type="compositionally biased region" description="Low complexity" evidence="1">
    <location>
        <begin position="399"/>
        <end position="414"/>
    </location>
</feature>
<feature type="compositionally biased region" description="Basic and acidic residues" evidence="1">
    <location>
        <begin position="547"/>
        <end position="573"/>
    </location>
</feature>
<protein>
    <submittedName>
        <fullName evidence="2">AP2 domain transcription factor AP2V-1</fullName>
    </submittedName>
</protein>
<feature type="compositionally biased region" description="Basic and acidic residues" evidence="1">
    <location>
        <begin position="416"/>
        <end position="427"/>
    </location>
</feature>
<dbReference type="VEuPathDB" id="ToxoDB:TGPRC2_220530"/>
<evidence type="ECO:0000313" key="3">
    <source>
        <dbReference type="Proteomes" id="UP000075225"/>
    </source>
</evidence>
<name>A0A151H1R5_TOXGO</name>
<gene>
    <name evidence="2" type="ORF">TGPRC2_220530</name>
</gene>
<feature type="region of interest" description="Disordered" evidence="1">
    <location>
        <begin position="465"/>
        <end position="612"/>
    </location>
</feature>
<organism evidence="2 3">
    <name type="scientific">Toxoplasma gondii TgCatPRC2</name>
    <dbReference type="NCBI Taxonomy" id="1130821"/>
    <lineage>
        <taxon>Eukaryota</taxon>
        <taxon>Sar</taxon>
        <taxon>Alveolata</taxon>
        <taxon>Apicomplexa</taxon>
        <taxon>Conoidasida</taxon>
        <taxon>Coccidia</taxon>
        <taxon>Eucoccidiorida</taxon>
        <taxon>Eimeriorina</taxon>
        <taxon>Sarcocystidae</taxon>
        <taxon>Toxoplasma</taxon>
    </lineage>
</organism>
<dbReference type="Proteomes" id="UP000075225">
    <property type="component" value="Unassembled WGS sequence"/>
</dbReference>